<dbReference type="SUPFAM" id="SSF50978">
    <property type="entry name" value="WD40 repeat-like"/>
    <property type="match status" value="1"/>
</dbReference>
<dbReference type="PRINTS" id="PR00320">
    <property type="entry name" value="GPROTEINBRPT"/>
</dbReference>
<dbReference type="InterPro" id="IPR036322">
    <property type="entry name" value="WD40_repeat_dom_sf"/>
</dbReference>
<evidence type="ECO:0000256" key="1">
    <source>
        <dbReference type="ARBA" id="ARBA00022574"/>
    </source>
</evidence>
<dbReference type="Pfam" id="PF00400">
    <property type="entry name" value="WD40"/>
    <property type="match status" value="3"/>
</dbReference>
<organism evidence="5 6">
    <name type="scientific">Klebsormidium nitens</name>
    <name type="common">Green alga</name>
    <name type="synonym">Ulothrix nitens</name>
    <dbReference type="NCBI Taxonomy" id="105231"/>
    <lineage>
        <taxon>Eukaryota</taxon>
        <taxon>Viridiplantae</taxon>
        <taxon>Streptophyta</taxon>
        <taxon>Klebsormidiophyceae</taxon>
        <taxon>Klebsormidiales</taxon>
        <taxon>Klebsormidiaceae</taxon>
        <taxon>Klebsormidium</taxon>
    </lineage>
</organism>
<dbReference type="PROSITE" id="PS00678">
    <property type="entry name" value="WD_REPEATS_1"/>
    <property type="match status" value="1"/>
</dbReference>
<feature type="repeat" description="WD" evidence="3">
    <location>
        <begin position="385"/>
        <end position="420"/>
    </location>
</feature>
<dbReference type="PANTHER" id="PTHR45282">
    <property type="entry name" value="OS03G0858400 PROTEIN"/>
    <property type="match status" value="1"/>
</dbReference>
<dbReference type="InterPro" id="IPR020472">
    <property type="entry name" value="WD40_PAC1"/>
</dbReference>
<evidence type="ECO:0000256" key="3">
    <source>
        <dbReference type="PROSITE-ProRule" id="PRU00221"/>
    </source>
</evidence>
<dbReference type="SMART" id="SM00320">
    <property type="entry name" value="WD40"/>
    <property type="match status" value="4"/>
</dbReference>
<evidence type="ECO:0000256" key="4">
    <source>
        <dbReference type="SAM" id="SignalP"/>
    </source>
</evidence>
<reference evidence="5 6" key="1">
    <citation type="journal article" date="2014" name="Nat. Commun.">
        <title>Klebsormidium flaccidum genome reveals primary factors for plant terrestrial adaptation.</title>
        <authorList>
            <person name="Hori K."/>
            <person name="Maruyama F."/>
            <person name="Fujisawa T."/>
            <person name="Togashi T."/>
            <person name="Yamamoto N."/>
            <person name="Seo M."/>
            <person name="Sato S."/>
            <person name="Yamada T."/>
            <person name="Mori H."/>
            <person name="Tajima N."/>
            <person name="Moriyama T."/>
            <person name="Ikeuchi M."/>
            <person name="Watanabe M."/>
            <person name="Wada H."/>
            <person name="Kobayashi K."/>
            <person name="Saito M."/>
            <person name="Masuda T."/>
            <person name="Sasaki-Sekimoto Y."/>
            <person name="Mashiguchi K."/>
            <person name="Awai K."/>
            <person name="Shimojima M."/>
            <person name="Masuda S."/>
            <person name="Iwai M."/>
            <person name="Nobusawa T."/>
            <person name="Narise T."/>
            <person name="Kondo S."/>
            <person name="Saito H."/>
            <person name="Sato R."/>
            <person name="Murakawa M."/>
            <person name="Ihara Y."/>
            <person name="Oshima-Yamada Y."/>
            <person name="Ohtaka K."/>
            <person name="Satoh M."/>
            <person name="Sonobe K."/>
            <person name="Ishii M."/>
            <person name="Ohtani R."/>
            <person name="Kanamori-Sato M."/>
            <person name="Honoki R."/>
            <person name="Miyazaki D."/>
            <person name="Mochizuki H."/>
            <person name="Umetsu J."/>
            <person name="Higashi K."/>
            <person name="Shibata D."/>
            <person name="Kamiya Y."/>
            <person name="Sato N."/>
            <person name="Nakamura Y."/>
            <person name="Tabata S."/>
            <person name="Ida S."/>
            <person name="Kurokawa K."/>
            <person name="Ohta H."/>
        </authorList>
    </citation>
    <scope>NUCLEOTIDE SEQUENCE [LARGE SCALE GENOMIC DNA]</scope>
    <source>
        <strain evidence="5 6">NIES-2285</strain>
    </source>
</reference>
<dbReference type="EMBL" id="DF237405">
    <property type="protein sequence ID" value="GAQ88744.1"/>
    <property type="molecule type" value="Genomic_DNA"/>
</dbReference>
<dbReference type="STRING" id="105231.A0A1Y1ICR2"/>
<dbReference type="InterPro" id="IPR019775">
    <property type="entry name" value="WD40_repeat_CS"/>
</dbReference>
<dbReference type="AlphaFoldDB" id="A0A1Y1ICR2"/>
<dbReference type="Proteomes" id="UP000054558">
    <property type="component" value="Unassembled WGS sequence"/>
</dbReference>
<keyword evidence="1 3" id="KW-0853">WD repeat</keyword>
<keyword evidence="4" id="KW-0732">Signal</keyword>
<dbReference type="Gene3D" id="2.130.10.10">
    <property type="entry name" value="YVTN repeat-like/Quinoprotein amine dehydrogenase"/>
    <property type="match status" value="2"/>
</dbReference>
<keyword evidence="6" id="KW-1185">Reference proteome</keyword>
<keyword evidence="2" id="KW-0677">Repeat</keyword>
<feature type="signal peptide" evidence="4">
    <location>
        <begin position="1"/>
        <end position="30"/>
    </location>
</feature>
<evidence type="ECO:0000313" key="6">
    <source>
        <dbReference type="Proteomes" id="UP000054558"/>
    </source>
</evidence>
<name>A0A1Y1ICR2_KLENI</name>
<evidence type="ECO:0000313" key="5">
    <source>
        <dbReference type="EMBL" id="GAQ88744.1"/>
    </source>
</evidence>
<dbReference type="PROSITE" id="PS50294">
    <property type="entry name" value="WD_REPEATS_REGION"/>
    <property type="match status" value="3"/>
</dbReference>
<feature type="chain" id="PRO_5012553268" evidence="4">
    <location>
        <begin position="31"/>
        <end position="429"/>
    </location>
</feature>
<dbReference type="OMA" id="WDINVRY"/>
<protein>
    <submittedName>
        <fullName evidence="5">Uncharacterized protein</fullName>
    </submittedName>
</protein>
<evidence type="ECO:0000256" key="2">
    <source>
        <dbReference type="ARBA" id="ARBA00022737"/>
    </source>
</evidence>
<proteinExistence type="predicted"/>
<gene>
    <name evidence="5" type="ORF">KFL_004560050</name>
</gene>
<feature type="repeat" description="WD" evidence="3">
    <location>
        <begin position="79"/>
        <end position="113"/>
    </location>
</feature>
<dbReference type="PROSITE" id="PS50082">
    <property type="entry name" value="WD_REPEATS_2"/>
    <property type="match status" value="3"/>
</dbReference>
<dbReference type="PANTHER" id="PTHR45282:SF2">
    <property type="entry name" value="OS03G0858400 PROTEIN"/>
    <property type="match status" value="1"/>
</dbReference>
<feature type="repeat" description="WD" evidence="3">
    <location>
        <begin position="287"/>
        <end position="321"/>
    </location>
</feature>
<sequence>MEAAWSGVLVGAATVLLGFLALVLLWGSRAAGPTTDAAAARAETAKAVAPKKGVTHHKAAPRAPLAAHHEHHPLCINTLKGHGDAVRGLAFTSDGRGLATACADGCVRVFKLEDLYAKSFKFLRINLPPGEIPVGVAFGEGASELVVGAQSSSGATLSLYGQGSGTAAAQAREQGKLPPPEVKWAKSRVHADKGILTLHGAAATAGSGDGTAVVASCSEGTDIALFHVADGRAVGRVDTSQLQNHMASLSPDGRFLAAAAFTADVKVWELVLTKDGAVRDVAKVMQLKGHKGAVYWLSFTDDSKRIVTSSKDGTIKVWNIDVRYQLDEDPRCLATFPCGLPAVGKAPPHYDRIAVAPGGALLAAAAGHTLHWLDLRTGAVLERAEHAHEGEISCLAWAPQPRGALILATGSTDKKVKLWKAPPVDGESK</sequence>
<dbReference type="OrthoDB" id="346371at2759"/>
<accession>A0A1Y1ICR2</accession>
<dbReference type="InterPro" id="IPR001680">
    <property type="entry name" value="WD40_rpt"/>
</dbReference>
<dbReference type="InterPro" id="IPR015943">
    <property type="entry name" value="WD40/YVTN_repeat-like_dom_sf"/>
</dbReference>